<dbReference type="SUPFAM" id="SSF54928">
    <property type="entry name" value="RNA-binding domain, RBD"/>
    <property type="match status" value="1"/>
</dbReference>
<dbReference type="InterPro" id="IPR012677">
    <property type="entry name" value="Nucleotide-bd_a/b_plait_sf"/>
</dbReference>
<dbReference type="InterPro" id="IPR000504">
    <property type="entry name" value="RRM_dom"/>
</dbReference>
<dbReference type="InterPro" id="IPR007201">
    <property type="entry name" value="Mei2-like_Rrm_C"/>
</dbReference>
<feature type="compositionally biased region" description="Low complexity" evidence="2">
    <location>
        <begin position="148"/>
        <end position="164"/>
    </location>
</feature>
<feature type="region of interest" description="Disordered" evidence="2">
    <location>
        <begin position="105"/>
        <end position="264"/>
    </location>
</feature>
<feature type="compositionally biased region" description="Low complexity" evidence="2">
    <location>
        <begin position="198"/>
        <end position="226"/>
    </location>
</feature>
<accession>A0A2S3H1M5</accession>
<evidence type="ECO:0000259" key="3">
    <source>
        <dbReference type="PROSITE" id="PS50102"/>
    </source>
</evidence>
<protein>
    <recommendedName>
        <fullName evidence="3">RRM domain-containing protein</fullName>
    </recommendedName>
</protein>
<evidence type="ECO:0000256" key="1">
    <source>
        <dbReference type="PROSITE-ProRule" id="PRU00176"/>
    </source>
</evidence>
<dbReference type="Gramene" id="PAN13504">
    <property type="protein sequence ID" value="PAN13504"/>
    <property type="gene ID" value="PAHAL_2G342600"/>
</dbReference>
<keyword evidence="1" id="KW-0694">RNA-binding</keyword>
<dbReference type="Pfam" id="PF04059">
    <property type="entry name" value="RRM_2"/>
    <property type="match status" value="1"/>
</dbReference>
<sequence length="430" mass="45828">MPSSQPLCSEAKPYVPLATCVGPPPVALLPSPGIFPQPVPYPYQAPPPQAGFLGSLPGCWGIPLGPGGVGIQGAFPHPAWAPPMPPPHGAIATPAGTPCTMARAMSQGVGAQPSRSVRTGRVPGARPPPPRLDVPPRLQRPAAPRPGAPTASRFAKHAAAGGHAAAKEDPASRGAKDPVAGEEAVANEPSPRSVLVATSPPISPTTSLPSSFPLPCLPPATAALAPPTEPPKSAEHGTGSMPAGPPKMRRRRGPRRAQPAPRDEVRRGVMKPRLLFDPASKRTTLMIRHLPNDFTKQRLMSIIDEHCFIENEKIAPGGVKSEYDFLYVPIDFRTLANKGYAFVNLTSPDAARRLWEHLHSHRWEVRRCGKTCAVDYGAVQGLDRLVDHFARSSFECDSEELLPVRFEPPRDGTRPAQGVAHVVGGLRRRS</sequence>
<reference evidence="4" key="1">
    <citation type="submission" date="2018-04" db="EMBL/GenBank/DDBJ databases">
        <title>WGS assembly of Panicum hallii.</title>
        <authorList>
            <person name="Lovell J."/>
            <person name="Jenkins J."/>
            <person name="Lowry D."/>
            <person name="Mamidi S."/>
            <person name="Sreedasyam A."/>
            <person name="Weng X."/>
            <person name="Barry K."/>
            <person name="Bonette J."/>
            <person name="Campitelli B."/>
            <person name="Daum C."/>
            <person name="Gordon S."/>
            <person name="Gould B."/>
            <person name="Lipzen A."/>
            <person name="Macqueen A."/>
            <person name="Palacio-Mejia J."/>
            <person name="Plott C."/>
            <person name="Shakirov E."/>
            <person name="Shu S."/>
            <person name="Yoshinaga Y."/>
            <person name="Zane M."/>
            <person name="Rokhsar D."/>
            <person name="Grimwood J."/>
            <person name="Schmutz J."/>
            <person name="Juenger T."/>
        </authorList>
    </citation>
    <scope>NUCLEOTIDE SEQUENCE [LARGE SCALE GENOMIC DNA]</scope>
    <source>
        <strain evidence="4">FIL2</strain>
    </source>
</reference>
<dbReference type="GO" id="GO:0003723">
    <property type="term" value="F:RNA binding"/>
    <property type="evidence" value="ECO:0007669"/>
    <property type="project" value="UniProtKB-UniRule"/>
</dbReference>
<proteinExistence type="predicted"/>
<organism evidence="4">
    <name type="scientific">Panicum hallii</name>
    <dbReference type="NCBI Taxonomy" id="206008"/>
    <lineage>
        <taxon>Eukaryota</taxon>
        <taxon>Viridiplantae</taxon>
        <taxon>Streptophyta</taxon>
        <taxon>Embryophyta</taxon>
        <taxon>Tracheophyta</taxon>
        <taxon>Spermatophyta</taxon>
        <taxon>Magnoliopsida</taxon>
        <taxon>Liliopsida</taxon>
        <taxon>Poales</taxon>
        <taxon>Poaceae</taxon>
        <taxon>PACMAD clade</taxon>
        <taxon>Panicoideae</taxon>
        <taxon>Panicodae</taxon>
        <taxon>Paniceae</taxon>
        <taxon>Panicinae</taxon>
        <taxon>Panicum</taxon>
        <taxon>Panicum sect. Panicum</taxon>
    </lineage>
</organism>
<feature type="compositionally biased region" description="Basic and acidic residues" evidence="2">
    <location>
        <begin position="165"/>
        <end position="176"/>
    </location>
</feature>
<dbReference type="AlphaFoldDB" id="A0A2S3H1M5"/>
<gene>
    <name evidence="4" type="ORF">PAHAL_2G342600</name>
</gene>
<evidence type="ECO:0000313" key="4">
    <source>
        <dbReference type="EMBL" id="PAN13504.1"/>
    </source>
</evidence>
<dbReference type="PROSITE" id="PS50102">
    <property type="entry name" value="RRM"/>
    <property type="match status" value="1"/>
</dbReference>
<dbReference type="Gene3D" id="3.30.70.330">
    <property type="match status" value="1"/>
</dbReference>
<evidence type="ECO:0000256" key="2">
    <source>
        <dbReference type="SAM" id="MobiDB-lite"/>
    </source>
</evidence>
<name>A0A2S3H1M5_9POAL</name>
<dbReference type="Proteomes" id="UP000243499">
    <property type="component" value="Chromosome 2"/>
</dbReference>
<feature type="domain" description="RRM" evidence="3">
    <location>
        <begin position="283"/>
        <end position="379"/>
    </location>
</feature>
<dbReference type="InterPro" id="IPR035979">
    <property type="entry name" value="RBD_domain_sf"/>
</dbReference>
<dbReference type="EMBL" id="CM008047">
    <property type="protein sequence ID" value="PAN13504.1"/>
    <property type="molecule type" value="Genomic_DNA"/>
</dbReference>